<dbReference type="InterPro" id="IPR038765">
    <property type="entry name" value="Papain-like_cys_pep_sf"/>
</dbReference>
<feature type="domain" description="Peptidase C1A papain C-terminal" evidence="1">
    <location>
        <begin position="10"/>
        <end position="98"/>
    </location>
</feature>
<organism evidence="2 3">
    <name type="scientific">Pristionchus fissidentatus</name>
    <dbReference type="NCBI Taxonomy" id="1538716"/>
    <lineage>
        <taxon>Eukaryota</taxon>
        <taxon>Metazoa</taxon>
        <taxon>Ecdysozoa</taxon>
        <taxon>Nematoda</taxon>
        <taxon>Chromadorea</taxon>
        <taxon>Rhabditida</taxon>
        <taxon>Rhabditina</taxon>
        <taxon>Diplogasteromorpha</taxon>
        <taxon>Diplogasteroidea</taxon>
        <taxon>Neodiplogasteridae</taxon>
        <taxon>Pristionchus</taxon>
    </lineage>
</organism>
<evidence type="ECO:0000259" key="1">
    <source>
        <dbReference type="Pfam" id="PF00112"/>
    </source>
</evidence>
<gene>
    <name evidence="2" type="ORF">PFISCL1PPCAC_20662</name>
</gene>
<dbReference type="InterPro" id="IPR000668">
    <property type="entry name" value="Peptidase_C1A_C"/>
</dbReference>
<accession>A0AAV5WFH0</accession>
<dbReference type="AlphaFoldDB" id="A0AAV5WFH0"/>
<evidence type="ECO:0000313" key="2">
    <source>
        <dbReference type="EMBL" id="GMT29365.1"/>
    </source>
</evidence>
<comment type="caution">
    <text evidence="2">The sequence shown here is derived from an EMBL/GenBank/DDBJ whole genome shotgun (WGS) entry which is preliminary data.</text>
</comment>
<sequence length="109" mass="12312">IFSTSHTISSNDYIKAFVARFGAVVVEIPVDRKFFFYKSGVYRPVCSNIIGYQPAVVIGYETTETKDIWIVRNSFGIDWGINGDVQIERVSDGATECSTFSYAFAFYHI</sequence>
<feature type="non-terminal residue" evidence="2">
    <location>
        <position position="109"/>
    </location>
</feature>
<dbReference type="EMBL" id="BTSY01000005">
    <property type="protein sequence ID" value="GMT29365.1"/>
    <property type="molecule type" value="Genomic_DNA"/>
</dbReference>
<name>A0AAV5WFH0_9BILA</name>
<evidence type="ECO:0000313" key="3">
    <source>
        <dbReference type="Proteomes" id="UP001432322"/>
    </source>
</evidence>
<dbReference type="Pfam" id="PF00112">
    <property type="entry name" value="Peptidase_C1"/>
    <property type="match status" value="1"/>
</dbReference>
<dbReference type="SUPFAM" id="SSF54001">
    <property type="entry name" value="Cysteine proteinases"/>
    <property type="match status" value="1"/>
</dbReference>
<dbReference type="Gene3D" id="3.90.70.10">
    <property type="entry name" value="Cysteine proteinases"/>
    <property type="match status" value="1"/>
</dbReference>
<proteinExistence type="predicted"/>
<dbReference type="GO" id="GO:0006508">
    <property type="term" value="P:proteolysis"/>
    <property type="evidence" value="ECO:0007669"/>
    <property type="project" value="InterPro"/>
</dbReference>
<dbReference type="GO" id="GO:0008234">
    <property type="term" value="F:cysteine-type peptidase activity"/>
    <property type="evidence" value="ECO:0007669"/>
    <property type="project" value="InterPro"/>
</dbReference>
<keyword evidence="3" id="KW-1185">Reference proteome</keyword>
<dbReference type="Proteomes" id="UP001432322">
    <property type="component" value="Unassembled WGS sequence"/>
</dbReference>
<protein>
    <recommendedName>
        <fullName evidence="1">Peptidase C1A papain C-terminal domain-containing protein</fullName>
    </recommendedName>
</protein>
<feature type="non-terminal residue" evidence="2">
    <location>
        <position position="1"/>
    </location>
</feature>
<reference evidence="2" key="1">
    <citation type="submission" date="2023-10" db="EMBL/GenBank/DDBJ databases">
        <title>Genome assembly of Pristionchus species.</title>
        <authorList>
            <person name="Yoshida K."/>
            <person name="Sommer R.J."/>
        </authorList>
    </citation>
    <scope>NUCLEOTIDE SEQUENCE</scope>
    <source>
        <strain evidence="2">RS5133</strain>
    </source>
</reference>